<name>A0A2P6RYZ6_ROSCH</name>
<comment type="caution">
    <text evidence="1">The sequence shown here is derived from an EMBL/GenBank/DDBJ whole genome shotgun (WGS) entry which is preliminary data.</text>
</comment>
<evidence type="ECO:0000313" key="2">
    <source>
        <dbReference type="Proteomes" id="UP000238479"/>
    </source>
</evidence>
<dbReference type="Gramene" id="PRQ51630">
    <property type="protein sequence ID" value="PRQ51630"/>
    <property type="gene ID" value="RchiOBHm_Chr2g0146591"/>
</dbReference>
<evidence type="ECO:0000313" key="1">
    <source>
        <dbReference type="EMBL" id="PRQ51630.1"/>
    </source>
</evidence>
<dbReference type="AlphaFoldDB" id="A0A2P6RYZ6"/>
<dbReference type="Proteomes" id="UP000238479">
    <property type="component" value="Chromosome 2"/>
</dbReference>
<sequence>MDAIPSVSQLQKVHLFFQMDAVPSDFLDSRQVYAQDALKSYKETCPGDFPFHLLTNPPYYQKSH</sequence>
<reference evidence="1 2" key="1">
    <citation type="journal article" date="2018" name="Nat. Genet.">
        <title>The Rosa genome provides new insights in the design of modern roses.</title>
        <authorList>
            <person name="Bendahmane M."/>
        </authorList>
    </citation>
    <scope>NUCLEOTIDE SEQUENCE [LARGE SCALE GENOMIC DNA]</scope>
    <source>
        <strain evidence="2">cv. Old Blush</strain>
    </source>
</reference>
<protein>
    <submittedName>
        <fullName evidence="1">Uncharacterized protein</fullName>
    </submittedName>
</protein>
<proteinExistence type="predicted"/>
<dbReference type="EMBL" id="PDCK01000040">
    <property type="protein sequence ID" value="PRQ51630.1"/>
    <property type="molecule type" value="Genomic_DNA"/>
</dbReference>
<keyword evidence="2" id="KW-1185">Reference proteome</keyword>
<organism evidence="1 2">
    <name type="scientific">Rosa chinensis</name>
    <name type="common">China rose</name>
    <dbReference type="NCBI Taxonomy" id="74649"/>
    <lineage>
        <taxon>Eukaryota</taxon>
        <taxon>Viridiplantae</taxon>
        <taxon>Streptophyta</taxon>
        <taxon>Embryophyta</taxon>
        <taxon>Tracheophyta</taxon>
        <taxon>Spermatophyta</taxon>
        <taxon>Magnoliopsida</taxon>
        <taxon>eudicotyledons</taxon>
        <taxon>Gunneridae</taxon>
        <taxon>Pentapetalae</taxon>
        <taxon>rosids</taxon>
        <taxon>fabids</taxon>
        <taxon>Rosales</taxon>
        <taxon>Rosaceae</taxon>
        <taxon>Rosoideae</taxon>
        <taxon>Rosoideae incertae sedis</taxon>
        <taxon>Rosa</taxon>
    </lineage>
</organism>
<accession>A0A2P6RYZ6</accession>
<gene>
    <name evidence="1" type="ORF">RchiOBHm_Chr2g0146591</name>
</gene>